<accession>A0ABV5KA34</accession>
<sequence>MPYGEVVSTETLSPQLIRVVLGGPGLDGLPAPDGTDSYVNAFFVPDAAPYSVPFEDDAVRDLPREQRPYPRRYTVRSWDAEQQLLTIDFVVHGDVGRAGRWAQHAEPGDRLQFRGPAGGWRPAPDADSYLLVGDESALPAIGASLEVVPAGRPAVAVVEVQDASGEIPLTSPGDLRVVWVHRAGATAPLEELLRDAVAGLDALPDALPGTVSAFVHGEAAATRAVRRLILERGLVQREHLSCSPYWRRGHDDEEWRAVKGAWTREVEADVP</sequence>
<keyword evidence="3" id="KW-1185">Reference proteome</keyword>
<dbReference type="Proteomes" id="UP001589750">
    <property type="component" value="Unassembled WGS sequence"/>
</dbReference>
<protein>
    <submittedName>
        <fullName evidence="2">Siderophore-interacting protein</fullName>
    </submittedName>
</protein>
<dbReference type="InterPro" id="IPR039374">
    <property type="entry name" value="SIP_fam"/>
</dbReference>
<dbReference type="PROSITE" id="PS51384">
    <property type="entry name" value="FAD_FR"/>
    <property type="match status" value="1"/>
</dbReference>
<dbReference type="CDD" id="cd06193">
    <property type="entry name" value="siderophore_interacting"/>
    <property type="match status" value="1"/>
</dbReference>
<gene>
    <name evidence="2" type="ORF">ACFFRI_09575</name>
</gene>
<dbReference type="Pfam" id="PF04954">
    <property type="entry name" value="SIP"/>
    <property type="match status" value="1"/>
</dbReference>
<dbReference type="PANTHER" id="PTHR30157:SF0">
    <property type="entry name" value="NADPH-DEPENDENT FERRIC-CHELATE REDUCTASE"/>
    <property type="match status" value="1"/>
</dbReference>
<dbReference type="Pfam" id="PF08021">
    <property type="entry name" value="FAD_binding_9"/>
    <property type="match status" value="1"/>
</dbReference>
<comment type="caution">
    <text evidence="2">The sequence shown here is derived from an EMBL/GenBank/DDBJ whole genome shotgun (WGS) entry which is preliminary data.</text>
</comment>
<dbReference type="Gene3D" id="2.40.30.10">
    <property type="entry name" value="Translation factors"/>
    <property type="match status" value="1"/>
</dbReference>
<dbReference type="InterPro" id="IPR017927">
    <property type="entry name" value="FAD-bd_FR_type"/>
</dbReference>
<dbReference type="InterPro" id="IPR007037">
    <property type="entry name" value="SIP_rossman_dom"/>
</dbReference>
<dbReference type="RefSeq" id="WP_140008058.1">
    <property type="nucleotide sequence ID" value="NZ_JBHMDG010000012.1"/>
</dbReference>
<dbReference type="Gene3D" id="3.40.50.80">
    <property type="entry name" value="Nucleotide-binding domain of ferredoxin-NADP reductase (FNR) module"/>
    <property type="match status" value="1"/>
</dbReference>
<dbReference type="SUPFAM" id="SSF63380">
    <property type="entry name" value="Riboflavin synthase domain-like"/>
    <property type="match status" value="1"/>
</dbReference>
<evidence type="ECO:0000259" key="1">
    <source>
        <dbReference type="PROSITE" id="PS51384"/>
    </source>
</evidence>
<dbReference type="InterPro" id="IPR013113">
    <property type="entry name" value="SIP_FAD-bd"/>
</dbReference>
<dbReference type="InterPro" id="IPR017938">
    <property type="entry name" value="Riboflavin_synthase-like_b-brl"/>
</dbReference>
<evidence type="ECO:0000313" key="2">
    <source>
        <dbReference type="EMBL" id="MFB9313292.1"/>
    </source>
</evidence>
<evidence type="ECO:0000313" key="3">
    <source>
        <dbReference type="Proteomes" id="UP001589750"/>
    </source>
</evidence>
<dbReference type="InterPro" id="IPR039261">
    <property type="entry name" value="FNR_nucleotide-bd"/>
</dbReference>
<reference evidence="2 3" key="1">
    <citation type="submission" date="2024-09" db="EMBL/GenBank/DDBJ databases">
        <authorList>
            <person name="Sun Q."/>
            <person name="Mori K."/>
        </authorList>
    </citation>
    <scope>NUCLEOTIDE SEQUENCE [LARGE SCALE GENOMIC DNA]</scope>
    <source>
        <strain evidence="2 3">JCM 9626</strain>
    </source>
</reference>
<feature type="domain" description="FAD-binding FR-type" evidence="1">
    <location>
        <begin position="1"/>
        <end position="123"/>
    </location>
</feature>
<name>A0ABV5KA34_9ACTN</name>
<dbReference type="PANTHER" id="PTHR30157">
    <property type="entry name" value="FERRIC REDUCTASE, NADPH-DEPENDENT"/>
    <property type="match status" value="1"/>
</dbReference>
<proteinExistence type="predicted"/>
<organism evidence="2 3">
    <name type="scientific">Nocardioides plantarum</name>
    <dbReference type="NCBI Taxonomy" id="29299"/>
    <lineage>
        <taxon>Bacteria</taxon>
        <taxon>Bacillati</taxon>
        <taxon>Actinomycetota</taxon>
        <taxon>Actinomycetes</taxon>
        <taxon>Propionibacteriales</taxon>
        <taxon>Nocardioidaceae</taxon>
        <taxon>Nocardioides</taxon>
    </lineage>
</organism>
<dbReference type="EMBL" id="JBHMDG010000012">
    <property type="protein sequence ID" value="MFB9313292.1"/>
    <property type="molecule type" value="Genomic_DNA"/>
</dbReference>